<dbReference type="InParanoid" id="A0A2R6QMW3"/>
<organism evidence="1 2">
    <name type="scientific">Actinidia chinensis var. chinensis</name>
    <name type="common">Chinese soft-hair kiwi</name>
    <dbReference type="NCBI Taxonomy" id="1590841"/>
    <lineage>
        <taxon>Eukaryota</taxon>
        <taxon>Viridiplantae</taxon>
        <taxon>Streptophyta</taxon>
        <taxon>Embryophyta</taxon>
        <taxon>Tracheophyta</taxon>
        <taxon>Spermatophyta</taxon>
        <taxon>Magnoliopsida</taxon>
        <taxon>eudicotyledons</taxon>
        <taxon>Gunneridae</taxon>
        <taxon>Pentapetalae</taxon>
        <taxon>asterids</taxon>
        <taxon>Ericales</taxon>
        <taxon>Actinidiaceae</taxon>
        <taxon>Actinidia</taxon>
    </lineage>
</organism>
<dbReference type="EMBL" id="NKQK01000014">
    <property type="protein sequence ID" value="PSS11257.1"/>
    <property type="molecule type" value="Genomic_DNA"/>
</dbReference>
<dbReference type="Gramene" id="PSS11257">
    <property type="protein sequence ID" value="PSS11257"/>
    <property type="gene ID" value="CEY00_Acc15511"/>
</dbReference>
<evidence type="ECO:0000313" key="2">
    <source>
        <dbReference type="Proteomes" id="UP000241394"/>
    </source>
</evidence>
<dbReference type="AlphaFoldDB" id="A0A2R6QMW3"/>
<keyword evidence="2" id="KW-1185">Reference proteome</keyword>
<protein>
    <submittedName>
        <fullName evidence="1">Neuronal acetylcholine receptor subunit alpha-6 like</fullName>
    </submittedName>
</protein>
<keyword evidence="1" id="KW-0675">Receptor</keyword>
<proteinExistence type="predicted"/>
<dbReference type="Proteomes" id="UP000241394">
    <property type="component" value="Chromosome LG14"/>
</dbReference>
<reference evidence="2" key="2">
    <citation type="journal article" date="2018" name="BMC Genomics">
        <title>A manually annotated Actinidia chinensis var. chinensis (kiwifruit) genome highlights the challenges associated with draft genomes and gene prediction in plants.</title>
        <authorList>
            <person name="Pilkington S.M."/>
            <person name="Crowhurst R."/>
            <person name="Hilario E."/>
            <person name="Nardozza S."/>
            <person name="Fraser L."/>
            <person name="Peng Y."/>
            <person name="Gunaseelan K."/>
            <person name="Simpson R."/>
            <person name="Tahir J."/>
            <person name="Deroles S.C."/>
            <person name="Templeton K."/>
            <person name="Luo Z."/>
            <person name="Davy M."/>
            <person name="Cheng C."/>
            <person name="McNeilage M."/>
            <person name="Scaglione D."/>
            <person name="Liu Y."/>
            <person name="Zhang Q."/>
            <person name="Datson P."/>
            <person name="De Silva N."/>
            <person name="Gardiner S.E."/>
            <person name="Bassett H."/>
            <person name="Chagne D."/>
            <person name="McCallum J."/>
            <person name="Dzierzon H."/>
            <person name="Deng C."/>
            <person name="Wang Y.Y."/>
            <person name="Barron L."/>
            <person name="Manako K."/>
            <person name="Bowen J."/>
            <person name="Foster T.M."/>
            <person name="Erridge Z.A."/>
            <person name="Tiffin H."/>
            <person name="Waite C.N."/>
            <person name="Davies K.M."/>
            <person name="Grierson E.P."/>
            <person name="Laing W.A."/>
            <person name="Kirk R."/>
            <person name="Chen X."/>
            <person name="Wood M."/>
            <person name="Montefiori M."/>
            <person name="Brummell D.A."/>
            <person name="Schwinn K.E."/>
            <person name="Catanach A."/>
            <person name="Fullerton C."/>
            <person name="Li D."/>
            <person name="Meiyalaghan S."/>
            <person name="Nieuwenhuizen N."/>
            <person name="Read N."/>
            <person name="Prakash R."/>
            <person name="Hunter D."/>
            <person name="Zhang H."/>
            <person name="McKenzie M."/>
            <person name="Knabel M."/>
            <person name="Harris A."/>
            <person name="Allan A.C."/>
            <person name="Gleave A."/>
            <person name="Chen A."/>
            <person name="Janssen B.J."/>
            <person name="Plunkett B."/>
            <person name="Ampomah-Dwamena C."/>
            <person name="Voogd C."/>
            <person name="Leif D."/>
            <person name="Lafferty D."/>
            <person name="Souleyre E.J.F."/>
            <person name="Varkonyi-Gasic E."/>
            <person name="Gambi F."/>
            <person name="Hanley J."/>
            <person name="Yao J.L."/>
            <person name="Cheung J."/>
            <person name="David K.M."/>
            <person name="Warren B."/>
            <person name="Marsh K."/>
            <person name="Snowden K.C."/>
            <person name="Lin-Wang K."/>
            <person name="Brian L."/>
            <person name="Martinez-Sanchez M."/>
            <person name="Wang M."/>
            <person name="Ileperuma N."/>
            <person name="Macnee N."/>
            <person name="Campin R."/>
            <person name="McAtee P."/>
            <person name="Drummond R.S.M."/>
            <person name="Espley R.V."/>
            <person name="Ireland H.S."/>
            <person name="Wu R."/>
            <person name="Atkinson R.G."/>
            <person name="Karunairetnam S."/>
            <person name="Bulley S."/>
            <person name="Chunkath S."/>
            <person name="Hanley Z."/>
            <person name="Storey R."/>
            <person name="Thrimawithana A.H."/>
            <person name="Thomson S."/>
            <person name="David C."/>
            <person name="Testolin R."/>
            <person name="Huang H."/>
            <person name="Hellens R.P."/>
            <person name="Schaffer R.J."/>
        </authorList>
    </citation>
    <scope>NUCLEOTIDE SEQUENCE [LARGE SCALE GENOMIC DNA]</scope>
    <source>
        <strain evidence="2">cv. Red5</strain>
    </source>
</reference>
<gene>
    <name evidence="1" type="ORF">CEY00_Acc15511</name>
</gene>
<sequence>MDLRSQIIRNSTNNDAILDQIIQYTGKSCKQETQTITNPNNGHMLYLPSFNTAIDALQDWFTHLPRLEIAPTNSPFVHEALDDMFLETEPSCKAVVREIGLCLTGSWPPSSMAKTTCPMTISAFPWITTYNYHIYVRTEY</sequence>
<reference evidence="1 2" key="1">
    <citation type="submission" date="2017-07" db="EMBL/GenBank/DDBJ databases">
        <title>An improved, manually edited Actinidia chinensis var. chinensis (kiwifruit) genome highlights the challenges associated with draft genomes and gene prediction in plants.</title>
        <authorList>
            <person name="Pilkington S."/>
            <person name="Crowhurst R."/>
            <person name="Hilario E."/>
            <person name="Nardozza S."/>
            <person name="Fraser L."/>
            <person name="Peng Y."/>
            <person name="Gunaseelan K."/>
            <person name="Simpson R."/>
            <person name="Tahir J."/>
            <person name="Deroles S."/>
            <person name="Templeton K."/>
            <person name="Luo Z."/>
            <person name="Davy M."/>
            <person name="Cheng C."/>
            <person name="Mcneilage M."/>
            <person name="Scaglione D."/>
            <person name="Liu Y."/>
            <person name="Zhang Q."/>
            <person name="Datson P."/>
            <person name="De Silva N."/>
            <person name="Gardiner S."/>
            <person name="Bassett H."/>
            <person name="Chagne D."/>
            <person name="Mccallum J."/>
            <person name="Dzierzon H."/>
            <person name="Deng C."/>
            <person name="Wang Y.-Y."/>
            <person name="Barron N."/>
            <person name="Manako K."/>
            <person name="Bowen J."/>
            <person name="Foster T."/>
            <person name="Erridge Z."/>
            <person name="Tiffin H."/>
            <person name="Waite C."/>
            <person name="Davies K."/>
            <person name="Grierson E."/>
            <person name="Laing W."/>
            <person name="Kirk R."/>
            <person name="Chen X."/>
            <person name="Wood M."/>
            <person name="Montefiori M."/>
            <person name="Brummell D."/>
            <person name="Schwinn K."/>
            <person name="Catanach A."/>
            <person name="Fullerton C."/>
            <person name="Li D."/>
            <person name="Meiyalaghan S."/>
            <person name="Nieuwenhuizen N."/>
            <person name="Read N."/>
            <person name="Prakash R."/>
            <person name="Hunter D."/>
            <person name="Zhang H."/>
            <person name="Mckenzie M."/>
            <person name="Knabel M."/>
            <person name="Harris A."/>
            <person name="Allan A."/>
            <person name="Chen A."/>
            <person name="Janssen B."/>
            <person name="Plunkett B."/>
            <person name="Dwamena C."/>
            <person name="Voogd C."/>
            <person name="Leif D."/>
            <person name="Lafferty D."/>
            <person name="Souleyre E."/>
            <person name="Varkonyi-Gasic E."/>
            <person name="Gambi F."/>
            <person name="Hanley J."/>
            <person name="Yao J.-L."/>
            <person name="Cheung J."/>
            <person name="David K."/>
            <person name="Warren B."/>
            <person name="Marsh K."/>
            <person name="Snowden K."/>
            <person name="Lin-Wang K."/>
            <person name="Brian L."/>
            <person name="Martinez-Sanchez M."/>
            <person name="Wang M."/>
            <person name="Ileperuma N."/>
            <person name="Macnee N."/>
            <person name="Campin R."/>
            <person name="Mcatee P."/>
            <person name="Drummond R."/>
            <person name="Espley R."/>
            <person name="Ireland H."/>
            <person name="Wu R."/>
            <person name="Atkinson R."/>
            <person name="Karunairetnam S."/>
            <person name="Bulley S."/>
            <person name="Chunkath S."/>
            <person name="Hanley Z."/>
            <person name="Storey R."/>
            <person name="Thrimawithana A."/>
            <person name="Thomson S."/>
            <person name="David C."/>
            <person name="Testolin R."/>
        </authorList>
    </citation>
    <scope>NUCLEOTIDE SEQUENCE [LARGE SCALE GENOMIC DNA]</scope>
    <source>
        <strain evidence="2">cv. Red5</strain>
        <tissue evidence="1">Young leaf</tissue>
    </source>
</reference>
<accession>A0A2R6QMW3</accession>
<comment type="caution">
    <text evidence="1">The sequence shown here is derived from an EMBL/GenBank/DDBJ whole genome shotgun (WGS) entry which is preliminary data.</text>
</comment>
<evidence type="ECO:0000313" key="1">
    <source>
        <dbReference type="EMBL" id="PSS11257.1"/>
    </source>
</evidence>
<name>A0A2R6QMW3_ACTCC</name>